<dbReference type="Proteomes" id="UP001648503">
    <property type="component" value="Unassembled WGS sequence"/>
</dbReference>
<dbReference type="InterPro" id="IPR042045">
    <property type="entry name" value="EXOC6/Sec15_C_dom1"/>
</dbReference>
<dbReference type="InterPro" id="IPR001917">
    <property type="entry name" value="Aminotrans_II_pyridoxalP_BS"/>
</dbReference>
<evidence type="ECO:0000256" key="3">
    <source>
        <dbReference type="ARBA" id="ARBA00008392"/>
    </source>
</evidence>
<comment type="caution">
    <text evidence="14">The sequence shown here is derived from an EMBL/GenBank/DDBJ whole genome shotgun (WGS) entry which is preliminary data.</text>
</comment>
<organism evidence="14 15">
    <name type="scientific">Batrachochytrium salamandrivorans</name>
    <dbReference type="NCBI Taxonomy" id="1357716"/>
    <lineage>
        <taxon>Eukaryota</taxon>
        <taxon>Fungi</taxon>
        <taxon>Fungi incertae sedis</taxon>
        <taxon>Chytridiomycota</taxon>
        <taxon>Chytridiomycota incertae sedis</taxon>
        <taxon>Chytridiomycetes</taxon>
        <taxon>Rhizophydiales</taxon>
        <taxon>Rhizophydiales incertae sedis</taxon>
        <taxon>Batrachochytrium</taxon>
    </lineage>
</organism>
<evidence type="ECO:0000256" key="4">
    <source>
        <dbReference type="ARBA" id="ARBA00022448"/>
    </source>
</evidence>
<dbReference type="CDD" id="cd00609">
    <property type="entry name" value="AAT_like"/>
    <property type="match status" value="1"/>
</dbReference>
<keyword evidence="15" id="KW-1185">Reference proteome</keyword>
<dbReference type="Gene3D" id="3.90.1150.10">
    <property type="entry name" value="Aspartate Aminotransferase, domain 1"/>
    <property type="match status" value="1"/>
</dbReference>
<evidence type="ECO:0000313" key="14">
    <source>
        <dbReference type="EMBL" id="KAH6595119.1"/>
    </source>
</evidence>
<evidence type="ECO:0000313" key="15">
    <source>
        <dbReference type="Proteomes" id="UP001648503"/>
    </source>
</evidence>
<dbReference type="PANTHER" id="PTHR12702">
    <property type="entry name" value="SEC15"/>
    <property type="match status" value="1"/>
</dbReference>
<evidence type="ECO:0000259" key="12">
    <source>
        <dbReference type="Pfam" id="PF04091"/>
    </source>
</evidence>
<dbReference type="NCBIfam" id="TIGR01141">
    <property type="entry name" value="hisC"/>
    <property type="match status" value="1"/>
</dbReference>
<dbReference type="InterPro" id="IPR015424">
    <property type="entry name" value="PyrdxlP-dep_Trfase"/>
</dbReference>
<evidence type="ECO:0000256" key="8">
    <source>
        <dbReference type="ARBA" id="ARBA00022898"/>
    </source>
</evidence>
<comment type="cofactor">
    <cofactor evidence="1">
        <name>pyridoxal 5'-phosphate</name>
        <dbReference type="ChEBI" id="CHEBI:597326"/>
    </cofactor>
</comment>
<keyword evidence="6" id="KW-0032">Aminotransferase</keyword>
<evidence type="ECO:0000256" key="1">
    <source>
        <dbReference type="ARBA" id="ARBA00001933"/>
    </source>
</evidence>
<dbReference type="Gene3D" id="1.20.58.670">
    <property type="entry name" value="Dsl1p vesicle tethering complex, Tip20p subunit, domain D"/>
    <property type="match status" value="1"/>
</dbReference>
<dbReference type="InterPro" id="IPR007225">
    <property type="entry name" value="EXOC6/Sec15"/>
</dbReference>
<keyword evidence="5" id="KW-0268">Exocytosis</keyword>
<feature type="domain" description="Exocyst complex component EXOC6/Sec15 N-terminal" evidence="13">
    <location>
        <begin position="454"/>
        <end position="623"/>
    </location>
</feature>
<dbReference type="InterPro" id="IPR004839">
    <property type="entry name" value="Aminotransferase_I/II_large"/>
</dbReference>
<evidence type="ECO:0000259" key="13">
    <source>
        <dbReference type="Pfam" id="PF20651"/>
    </source>
</evidence>
<dbReference type="InterPro" id="IPR048359">
    <property type="entry name" value="EXOC6_Sec15_N"/>
</dbReference>
<dbReference type="SUPFAM" id="SSF53383">
    <property type="entry name" value="PLP-dependent transferases"/>
    <property type="match status" value="1"/>
</dbReference>
<feature type="domain" description="Exocyst complex subunit EXOC6/Sec15 C-terminal" evidence="12">
    <location>
        <begin position="810"/>
        <end position="1159"/>
    </location>
</feature>
<dbReference type="Gene3D" id="3.40.640.10">
    <property type="entry name" value="Type I PLP-dependent aspartate aminotransferase-like (Major domain)"/>
    <property type="match status" value="1"/>
</dbReference>
<keyword evidence="8" id="KW-0663">Pyridoxal phosphate</keyword>
<keyword evidence="7" id="KW-0808">Transferase</keyword>
<comment type="similarity">
    <text evidence="2">Belongs to the SEC15 family.</text>
</comment>
<name>A0ABQ8FDU0_9FUNG</name>
<evidence type="ECO:0000256" key="7">
    <source>
        <dbReference type="ARBA" id="ARBA00022679"/>
    </source>
</evidence>
<dbReference type="PROSITE" id="PS00599">
    <property type="entry name" value="AA_TRANSFER_CLASS_2"/>
    <property type="match status" value="1"/>
</dbReference>
<dbReference type="InterPro" id="IPR015422">
    <property type="entry name" value="PyrdxlP-dep_Trfase_small"/>
</dbReference>
<evidence type="ECO:0000256" key="9">
    <source>
        <dbReference type="ARBA" id="ARBA00023054"/>
    </source>
</evidence>
<evidence type="ECO:0000256" key="10">
    <source>
        <dbReference type="ARBA" id="ARBA00030262"/>
    </source>
</evidence>
<dbReference type="PANTHER" id="PTHR12702:SF0">
    <property type="entry name" value="EXOCYST COMPLEX COMPONENT 6"/>
    <property type="match status" value="1"/>
</dbReference>
<evidence type="ECO:0000259" key="11">
    <source>
        <dbReference type="Pfam" id="PF00155"/>
    </source>
</evidence>
<feature type="domain" description="Aminotransferase class I/classII large" evidence="11">
    <location>
        <begin position="34"/>
        <end position="390"/>
    </location>
</feature>
<keyword evidence="4" id="KW-0813">Transport</keyword>
<gene>
    <name evidence="14" type="ORF">BASA50_006105</name>
</gene>
<protein>
    <recommendedName>
        <fullName evidence="10">Imidazole acetol-phosphate transaminase</fullName>
    </recommendedName>
</protein>
<dbReference type="InterPro" id="IPR046361">
    <property type="entry name" value="EXOC6/Sec15_C"/>
</dbReference>
<reference evidence="14 15" key="1">
    <citation type="submission" date="2021-02" db="EMBL/GenBank/DDBJ databases">
        <title>Variation within the Batrachochytrium salamandrivorans European outbreak.</title>
        <authorList>
            <person name="Kelly M."/>
            <person name="Pasmans F."/>
            <person name="Shea T.P."/>
            <person name="Munoz J.F."/>
            <person name="Carranza S."/>
            <person name="Cuomo C.A."/>
            <person name="Martel A."/>
        </authorList>
    </citation>
    <scope>NUCLEOTIDE SEQUENCE [LARGE SCALE GENOMIC DNA]</scope>
    <source>
        <strain evidence="14 15">AMFP18/2</strain>
    </source>
</reference>
<dbReference type="Pfam" id="PF20651">
    <property type="entry name" value="EXOC6_Sec15_N"/>
    <property type="match status" value="1"/>
</dbReference>
<evidence type="ECO:0000256" key="5">
    <source>
        <dbReference type="ARBA" id="ARBA00022483"/>
    </source>
</evidence>
<dbReference type="InterPro" id="IPR015421">
    <property type="entry name" value="PyrdxlP-dep_Trfase_major"/>
</dbReference>
<dbReference type="Pfam" id="PF00155">
    <property type="entry name" value="Aminotran_1_2"/>
    <property type="match status" value="1"/>
</dbReference>
<evidence type="ECO:0000256" key="6">
    <source>
        <dbReference type="ARBA" id="ARBA00022576"/>
    </source>
</evidence>
<dbReference type="InterPro" id="IPR042044">
    <property type="entry name" value="EXOC6PINT-1/Sec15/Tip20_C_dom2"/>
</dbReference>
<comment type="similarity">
    <text evidence="3">Belongs to the class-II pyridoxal-phosphate-dependent aminotransferase family.</text>
</comment>
<accession>A0ABQ8FDU0</accession>
<dbReference type="Gene3D" id="1.10.357.30">
    <property type="entry name" value="Exocyst complex subunit Sec15 C-terminal domain, N-terminal subdomain"/>
    <property type="match status" value="1"/>
</dbReference>
<dbReference type="EMBL" id="JAFCIX010000313">
    <property type="protein sequence ID" value="KAH6595119.1"/>
    <property type="molecule type" value="Genomic_DNA"/>
</dbReference>
<keyword evidence="9" id="KW-0175">Coiled coil</keyword>
<evidence type="ECO:0000256" key="2">
    <source>
        <dbReference type="ARBA" id="ARBA00007944"/>
    </source>
</evidence>
<sequence>MTARPDFVLKDVVRPNIYALKPYRCARDDYTTGILLDANENSFGPSLASAHGDFKAPTTSGMLTNSDIHLERYPDPHQNGIKELLSSLRGLPSKEYFFLGVGSDESIDIAMRVFCRPGVDKILICPPTYGMYSVSAQVNDVQVVSVPLNVTGGAFQLQVDKILEELANDPTIKIVILCSPGNPTGTLLNHQDIRRVLDFTPFKGVVLVDEAYIDFCGASDGSNANSVATWAIQYPNLIVTQTLSKAFGLAGIRLGFSISSPEIARIFNSTKAPYNISTPTSLLGRAALSEAGQNTMRRHIALIIKERQDLLLKLATIPRVGQSLGGNDSNFVLVPILNSSHVPDNDVAYMVYKTLAETEGVVVRFRGNELGCVGCIRITIGTPEQNDVLVLSTALANEALSREEIAHLQQLVRDLVQGDSNLPGSSDNADSFDQIPYIIKQIFQTGREDAFGEQLSHYCARKEGEIERICNLHYQEFVQSVDQLLKVRAGTATMRDKIKAMNDDMQLSGSKIIEKKSELIENRRILLNIETSLETMQSCLFVLDITNRVSIQVNNQKYYSALRMLDELKSTHLALVSQYSFAAQISDWIPYMQNAIREAVVDEMSKWFINVKETTATVGRLAMNLTAMRQDRASEILTSSKHTSKLARNLNVGTSMELAINEEYDMDALDNEDVHIDFTALFQCIHIHEVLGKRTQFKAEYEDNRRLQSEIIIGTVFSLKNGDLSGFERYIQQISGFFVIEATVISATTDFRSRASVEALWEMAVSKMNTHISECLRDCENPELFLEVKMCVVAFIQTMEVYGFAVASVMDLMISLVDRFASVKKSQCCKKLLRVIEEEDDYMPMIINNMEELDQVNQAFKLPTDFFKTTTKLTRGTEVISFPKILPFSKGFQKCCQYIKNFISDYYRFADGFSQQSYEMDDLLKKSLENLLVQNLNGSLLRKIEGTSLSLVIQVMINAQWFEKACGQFEEVLQDQWSAYNGVRVVLQVSQTFEDTRLVAEKRLFEIINSKIDGFLEVSDYNWEATTANNLASVYLTDLVDYLTTVVSSTLALLPSATKAYVYFEAFDHLTSSLKGLLLDPKLKRVTIAMLHTLDIDVAYLETFIKKLNDTSAGDAFTELRQLINYGKSESYEDILVPAIRIKKFSRVDMNDAILILEKLKNFDTSYFSKATSAEKQLKKDIENALRLMRK</sequence>
<dbReference type="Pfam" id="PF04091">
    <property type="entry name" value="Sec15_C"/>
    <property type="match status" value="1"/>
</dbReference>
<dbReference type="InterPro" id="IPR005861">
    <property type="entry name" value="HisP_aminotrans"/>
</dbReference>
<proteinExistence type="inferred from homology"/>